<protein>
    <submittedName>
        <fullName evidence="1">Uncharacterized protein</fullName>
    </submittedName>
</protein>
<organism evidence="1">
    <name type="scientific">Arundo donax</name>
    <name type="common">Giant reed</name>
    <name type="synonym">Donax arundinaceus</name>
    <dbReference type="NCBI Taxonomy" id="35708"/>
    <lineage>
        <taxon>Eukaryota</taxon>
        <taxon>Viridiplantae</taxon>
        <taxon>Streptophyta</taxon>
        <taxon>Embryophyta</taxon>
        <taxon>Tracheophyta</taxon>
        <taxon>Spermatophyta</taxon>
        <taxon>Magnoliopsida</taxon>
        <taxon>Liliopsida</taxon>
        <taxon>Poales</taxon>
        <taxon>Poaceae</taxon>
        <taxon>PACMAD clade</taxon>
        <taxon>Arundinoideae</taxon>
        <taxon>Arundineae</taxon>
        <taxon>Arundo</taxon>
    </lineage>
</organism>
<name>A0A0A8Z837_ARUDO</name>
<sequence length="21" mass="2470">MVCKLIFLNKKSIKTTMTTRI</sequence>
<reference evidence="1" key="2">
    <citation type="journal article" date="2015" name="Data Brief">
        <title>Shoot transcriptome of the giant reed, Arundo donax.</title>
        <authorList>
            <person name="Barrero R.A."/>
            <person name="Guerrero F.D."/>
            <person name="Moolhuijzen P."/>
            <person name="Goolsby J.A."/>
            <person name="Tidwell J."/>
            <person name="Bellgard S.E."/>
            <person name="Bellgard M.I."/>
        </authorList>
    </citation>
    <scope>NUCLEOTIDE SEQUENCE</scope>
    <source>
        <tissue evidence="1">Shoot tissue taken approximately 20 cm above the soil surface</tissue>
    </source>
</reference>
<dbReference type="EMBL" id="GBRH01266883">
    <property type="protein sequence ID" value="JAD31012.1"/>
    <property type="molecule type" value="Transcribed_RNA"/>
</dbReference>
<dbReference type="AlphaFoldDB" id="A0A0A8Z837"/>
<reference evidence="1" key="1">
    <citation type="submission" date="2014-09" db="EMBL/GenBank/DDBJ databases">
        <authorList>
            <person name="Magalhaes I.L.F."/>
            <person name="Oliveira U."/>
            <person name="Santos F.R."/>
            <person name="Vidigal T.H.D.A."/>
            <person name="Brescovit A.D."/>
            <person name="Santos A.J."/>
        </authorList>
    </citation>
    <scope>NUCLEOTIDE SEQUENCE</scope>
    <source>
        <tissue evidence="1">Shoot tissue taken approximately 20 cm above the soil surface</tissue>
    </source>
</reference>
<evidence type="ECO:0000313" key="1">
    <source>
        <dbReference type="EMBL" id="JAD31012.1"/>
    </source>
</evidence>
<proteinExistence type="predicted"/>
<accession>A0A0A8Z837</accession>